<dbReference type="InterPro" id="IPR012341">
    <property type="entry name" value="6hp_glycosidase-like_sf"/>
</dbReference>
<name>A0AAV9K0E3_9PEZI</name>
<keyword evidence="4" id="KW-1185">Reference proteome</keyword>
<dbReference type="PANTHER" id="PTHR34987">
    <property type="entry name" value="C, PUTATIVE (AFU_ORTHOLOGUE AFUA_3G02880)-RELATED"/>
    <property type="match status" value="1"/>
</dbReference>
<accession>A0AAV9K0E3</accession>
<dbReference type="EMBL" id="JAVFHQ010000002">
    <property type="protein sequence ID" value="KAK4550353.1"/>
    <property type="molecule type" value="Genomic_DNA"/>
</dbReference>
<dbReference type="InterPro" id="IPR035396">
    <property type="entry name" value="Bac_rhamnosid6H"/>
</dbReference>
<gene>
    <name evidence="3" type="ORF">LTR36_003320</name>
</gene>
<reference evidence="3 4" key="1">
    <citation type="submission" date="2021-11" db="EMBL/GenBank/DDBJ databases">
        <title>Black yeast isolated from Biological Soil Crust.</title>
        <authorList>
            <person name="Kurbessoian T."/>
        </authorList>
    </citation>
    <scope>NUCLEOTIDE SEQUENCE [LARGE SCALE GENOMIC DNA]</scope>
    <source>
        <strain evidence="3 4">CCFEE 5522</strain>
    </source>
</reference>
<proteinExistence type="predicted"/>
<evidence type="ECO:0000259" key="2">
    <source>
        <dbReference type="Pfam" id="PF17390"/>
    </source>
</evidence>
<dbReference type="GO" id="GO:0003824">
    <property type="term" value="F:catalytic activity"/>
    <property type="evidence" value="ECO:0007669"/>
    <property type="project" value="UniProtKB-ARBA"/>
</dbReference>
<evidence type="ECO:0000259" key="1">
    <source>
        <dbReference type="Pfam" id="PF17389"/>
    </source>
</evidence>
<evidence type="ECO:0008006" key="5">
    <source>
        <dbReference type="Google" id="ProtNLM"/>
    </source>
</evidence>
<feature type="domain" description="Alpha-L-rhamnosidase C-terminal" evidence="2">
    <location>
        <begin position="773"/>
        <end position="848"/>
    </location>
</feature>
<dbReference type="GO" id="GO:0005975">
    <property type="term" value="P:carbohydrate metabolic process"/>
    <property type="evidence" value="ECO:0007669"/>
    <property type="project" value="InterPro"/>
</dbReference>
<dbReference type="AlphaFoldDB" id="A0AAV9K0E3"/>
<comment type="caution">
    <text evidence="3">The sequence shown here is derived from an EMBL/GenBank/DDBJ whole genome shotgun (WGS) entry which is preliminary data.</text>
</comment>
<dbReference type="InterPro" id="IPR008928">
    <property type="entry name" value="6-hairpin_glycosidase_sf"/>
</dbReference>
<protein>
    <recommendedName>
        <fullName evidence="5">Alpha-L-rhamnosidase</fullName>
    </recommendedName>
</protein>
<dbReference type="PANTHER" id="PTHR34987:SF4">
    <property type="entry name" value="ALPHA-L-RHAMNOSIDASE C-TERMINAL DOMAIN-CONTAINING PROTEIN"/>
    <property type="match status" value="1"/>
</dbReference>
<organism evidence="3 4">
    <name type="scientific">Oleoguttula mirabilis</name>
    <dbReference type="NCBI Taxonomy" id="1507867"/>
    <lineage>
        <taxon>Eukaryota</taxon>
        <taxon>Fungi</taxon>
        <taxon>Dikarya</taxon>
        <taxon>Ascomycota</taxon>
        <taxon>Pezizomycotina</taxon>
        <taxon>Dothideomycetes</taxon>
        <taxon>Dothideomycetidae</taxon>
        <taxon>Mycosphaerellales</taxon>
        <taxon>Teratosphaeriaceae</taxon>
        <taxon>Oleoguttula</taxon>
    </lineage>
</organism>
<dbReference type="Gene3D" id="1.50.10.10">
    <property type="match status" value="1"/>
</dbReference>
<evidence type="ECO:0000313" key="4">
    <source>
        <dbReference type="Proteomes" id="UP001324427"/>
    </source>
</evidence>
<dbReference type="Proteomes" id="UP001324427">
    <property type="component" value="Unassembled WGS sequence"/>
</dbReference>
<feature type="domain" description="Alpha-L-rhamnosidase six-hairpin glycosidase" evidence="1">
    <location>
        <begin position="435"/>
        <end position="650"/>
    </location>
</feature>
<sequence>MDGKMRMVQACILAIVSGIYYLGVPGWAGSLRKSNEFKRSEHFVDYGEVYPAKYALGPAATLDAHTTYYTKQMIALSASDQVLTIDYGVEAAGFPFFEVVALSAPTQIEVKYAEQWPALAEPQSDGPWTYTNGLANTFRVETFNLTVAGRVESFFVQGGQRWQTVRLLTNTTVTFSAVGLKATSAHVPVGDVPGQFATSNAVYNGIWALGARVAQVACVDAGNAPSTWQITSEGALIRGQQTAQSVKGATAGNYTLAFATKIVRGGTGWKVASGFRPYGASFILTSDYPTESTFVNTNRTLLPPNTLIFNYGWGIFNQTSAATGWNQYFELDEDVHEGQWYNISTTITANGYNVTLDGKSLAFVPIDEAAYYASSAYFGSGSATGGTWGFGPSQDQEAYFKDVTVAAENSTLLYANSLLANSTLAEYNVAPLDTSVCLDGAKRDRLVWTGDFYHTNRVIAASTLRYDYVLGTIKYILSWQRQSAPYKGFVHVDPMLGARPEYEDVFLSQYAALQDYQDLFLSGVGNYFRSSGDIAGLQPYWNQIKAQVTAQLASIDPLSGLMVVTNGYYFLGPSNGSAVTALGAHTLRKLVPLAQALGDDAAASLYEDTANNLSQAINDKLWNPSLGVYSLSLDAPSNYSLTAIAFTILSGTANSTQASAMISRLPELRLGVGYKTNSGDADSGTTQLSPNTQGFLLEALFQAHRDLGVQNLTVAKTLLDDLWSKMVTQNEYYSGASWEYLYPDGSPGIDLFTSLAHPWGAAPTYVMPEYVLGIAPTSPGYSTWEFRPLLQGLGLTEANGTVVTPYGSIEAKWEITGTGDSALVVATVPKGTNGTLVLPDGADAQCDGQSYRGGHVKLHGGKRTRVTITSGIAK</sequence>
<dbReference type="Pfam" id="PF17390">
    <property type="entry name" value="Bac_rhamnosid_C"/>
    <property type="match status" value="1"/>
</dbReference>
<dbReference type="SUPFAM" id="SSF48208">
    <property type="entry name" value="Six-hairpin glycosidases"/>
    <property type="match status" value="1"/>
</dbReference>
<dbReference type="Gene3D" id="2.60.420.10">
    <property type="entry name" value="Maltose phosphorylase, domain 3"/>
    <property type="match status" value="1"/>
</dbReference>
<dbReference type="Pfam" id="PF17389">
    <property type="entry name" value="Bac_rhamnosid6H"/>
    <property type="match status" value="1"/>
</dbReference>
<dbReference type="InterPro" id="IPR035398">
    <property type="entry name" value="Bac_rhamnosid_C"/>
</dbReference>
<evidence type="ECO:0000313" key="3">
    <source>
        <dbReference type="EMBL" id="KAK4550353.1"/>
    </source>
</evidence>